<evidence type="ECO:0000313" key="1">
    <source>
        <dbReference type="EMBL" id="KAI4820097.1"/>
    </source>
</evidence>
<gene>
    <name evidence="1" type="ORF">KUCAC02_028089</name>
</gene>
<protein>
    <submittedName>
        <fullName evidence="1">Uncharacterized protein</fullName>
    </submittedName>
</protein>
<comment type="caution">
    <text evidence="1">The sequence shown here is derived from an EMBL/GenBank/DDBJ whole genome shotgun (WGS) entry which is preliminary data.</text>
</comment>
<reference evidence="1" key="1">
    <citation type="submission" date="2022-05" db="EMBL/GenBank/DDBJ databases">
        <title>Chromosome-level genome of Chaenocephalus aceratus.</title>
        <authorList>
            <person name="Park H."/>
        </authorList>
    </citation>
    <scope>NUCLEOTIDE SEQUENCE</scope>
    <source>
        <strain evidence="1">KU_202001</strain>
    </source>
</reference>
<keyword evidence="2" id="KW-1185">Reference proteome</keyword>
<organism evidence="1 2">
    <name type="scientific">Chaenocephalus aceratus</name>
    <name type="common">Blackfin icefish</name>
    <name type="synonym">Chaenichthys aceratus</name>
    <dbReference type="NCBI Taxonomy" id="36190"/>
    <lineage>
        <taxon>Eukaryota</taxon>
        <taxon>Metazoa</taxon>
        <taxon>Chordata</taxon>
        <taxon>Craniata</taxon>
        <taxon>Vertebrata</taxon>
        <taxon>Euteleostomi</taxon>
        <taxon>Actinopterygii</taxon>
        <taxon>Neopterygii</taxon>
        <taxon>Teleostei</taxon>
        <taxon>Neoteleostei</taxon>
        <taxon>Acanthomorphata</taxon>
        <taxon>Eupercaria</taxon>
        <taxon>Perciformes</taxon>
        <taxon>Notothenioidei</taxon>
        <taxon>Channichthyidae</taxon>
        <taxon>Chaenocephalus</taxon>
    </lineage>
</organism>
<proteinExistence type="predicted"/>
<dbReference type="EMBL" id="CM043793">
    <property type="protein sequence ID" value="KAI4820097.1"/>
    <property type="molecule type" value="Genomic_DNA"/>
</dbReference>
<sequence>MEKEWREVEEQVERLMSGQGSEVTGCDLCPEQCKPATLKKTVTYIVCAVIFNEKEEVLMVQEARQDCYKQWYLPAGRVEVGESLEEAMRREVKEEAGFDCEPITLLLIQEQGPQWIRFNFLAKITGGSLKTLLEADQESLQAGWWDRKAVLPLRGRDIIRIIDCGLKYCQEPWHPVTLPLDLSCRHIVQKLILVFTNAADKIWLLLIKDPGLHLPSAAAVKTHAVTWAANMVVQEALPTAYYDHDVNTLGVFSLQHSGQQQGRTDGVCFNTLVALVPDRVQRNQDGEKVESTGMLQPPPGNNKLEPAAEASANANLADDADINDQHVVLNAIASLKQDLVAKIEEKAIALSTELKMQTTQIWTELRSVVEQVNKRIEVTEGRVSELEAEVSNHSDSITCMTSDVTDMKKELATLRDRCEDLEARSRRCNIRIIGVKEGREHGKHPSQFVADMLKVSLGLDKPPTLDRAHCALRSRATQDRLPLRAFIVKFHYLSEK</sequence>
<accession>A0ACB9X2D9</accession>
<evidence type="ECO:0000313" key="2">
    <source>
        <dbReference type="Proteomes" id="UP001057452"/>
    </source>
</evidence>
<dbReference type="Proteomes" id="UP001057452">
    <property type="component" value="Chromosome 9"/>
</dbReference>
<name>A0ACB9X2D9_CHAAC</name>